<dbReference type="EMBL" id="BSXW01000298">
    <property type="protein sequence ID" value="GMF17864.1"/>
    <property type="molecule type" value="Genomic_DNA"/>
</dbReference>
<sequence length="132" mass="14492">MRLSYFFVAAAILVVSSKSVLAADATQLAKMGAPTSALSVNGVDEGARFLRSDAGISEAAKIFSKTEASYITKRLNEMLTNRSYAKNKFKQWYRHPSLPSGDIKAVIRAHGEHFEYHVNARKALEKKNAASV</sequence>
<comment type="domain">
    <text evidence="5">The RxLR-dEER motif acts to carry the protein into the host cell cytoplasm through binding to cell surface phosphatidylinositol-3-phosphate.</text>
</comment>
<keyword evidence="7" id="KW-1185">Reference proteome</keyword>
<organism evidence="6 7">
    <name type="scientific">Phytophthora lilii</name>
    <dbReference type="NCBI Taxonomy" id="2077276"/>
    <lineage>
        <taxon>Eukaryota</taxon>
        <taxon>Sar</taxon>
        <taxon>Stramenopiles</taxon>
        <taxon>Oomycota</taxon>
        <taxon>Peronosporomycetes</taxon>
        <taxon>Peronosporales</taxon>
        <taxon>Peronosporaceae</taxon>
        <taxon>Phytophthora</taxon>
    </lineage>
</organism>
<dbReference type="Proteomes" id="UP001165083">
    <property type="component" value="Unassembled WGS sequence"/>
</dbReference>
<evidence type="ECO:0000256" key="5">
    <source>
        <dbReference type="RuleBase" id="RU367124"/>
    </source>
</evidence>
<comment type="similarity">
    <text evidence="2 5">Belongs to the RxLR effector family.</text>
</comment>
<evidence type="ECO:0000256" key="3">
    <source>
        <dbReference type="ARBA" id="ARBA00022525"/>
    </source>
</evidence>
<dbReference type="Pfam" id="PF16810">
    <property type="entry name" value="RXLR"/>
    <property type="match status" value="1"/>
</dbReference>
<reference evidence="6" key="1">
    <citation type="submission" date="2023-04" db="EMBL/GenBank/DDBJ databases">
        <title>Phytophthora lilii NBRC 32176.</title>
        <authorList>
            <person name="Ichikawa N."/>
            <person name="Sato H."/>
            <person name="Tonouchi N."/>
        </authorList>
    </citation>
    <scope>NUCLEOTIDE SEQUENCE</scope>
    <source>
        <strain evidence="6">NBRC 32176</strain>
    </source>
</reference>
<evidence type="ECO:0000313" key="7">
    <source>
        <dbReference type="Proteomes" id="UP001165083"/>
    </source>
</evidence>
<evidence type="ECO:0000256" key="2">
    <source>
        <dbReference type="ARBA" id="ARBA00010400"/>
    </source>
</evidence>
<name>A0A9W6TQP5_9STRA</name>
<feature type="chain" id="PRO_5041021419" description="RxLR effector protein" evidence="5">
    <location>
        <begin position="23"/>
        <end position="132"/>
    </location>
</feature>
<feature type="signal peptide" evidence="5">
    <location>
        <begin position="1"/>
        <end position="22"/>
    </location>
</feature>
<comment type="caution">
    <text evidence="6">The sequence shown here is derived from an EMBL/GenBank/DDBJ whole genome shotgun (WGS) entry which is preliminary data.</text>
</comment>
<keyword evidence="4 5" id="KW-0732">Signal</keyword>
<evidence type="ECO:0000256" key="1">
    <source>
        <dbReference type="ARBA" id="ARBA00004613"/>
    </source>
</evidence>
<comment type="function">
    <text evidence="5">Effector that suppresses plant defense responses during pathogen infection.</text>
</comment>
<proteinExistence type="inferred from homology"/>
<dbReference type="InterPro" id="IPR031825">
    <property type="entry name" value="RXLR"/>
</dbReference>
<comment type="subcellular location">
    <subcellularLocation>
        <location evidence="1 5">Secreted</location>
    </subcellularLocation>
</comment>
<keyword evidence="3 5" id="KW-0964">Secreted</keyword>
<dbReference type="OrthoDB" id="144917at2759"/>
<evidence type="ECO:0000256" key="4">
    <source>
        <dbReference type="ARBA" id="ARBA00022729"/>
    </source>
</evidence>
<evidence type="ECO:0000313" key="6">
    <source>
        <dbReference type="EMBL" id="GMF17864.1"/>
    </source>
</evidence>
<accession>A0A9W6TQP5</accession>
<gene>
    <name evidence="6" type="ORF">Plil01_000659900</name>
</gene>
<dbReference type="AlphaFoldDB" id="A0A9W6TQP5"/>
<dbReference type="GO" id="GO:0005576">
    <property type="term" value="C:extracellular region"/>
    <property type="evidence" value="ECO:0007669"/>
    <property type="project" value="UniProtKB-SubCell"/>
</dbReference>
<protein>
    <recommendedName>
        <fullName evidence="5">RxLR effector protein</fullName>
    </recommendedName>
</protein>